<dbReference type="InterPro" id="IPR006026">
    <property type="entry name" value="Peptidase_Metallo"/>
</dbReference>
<keyword evidence="2 8" id="KW-0645">Protease</keyword>
<evidence type="ECO:0000256" key="9">
    <source>
        <dbReference type="RuleBase" id="RU361183"/>
    </source>
</evidence>
<comment type="cofactor">
    <cofactor evidence="8 9">
        <name>Zn(2+)</name>
        <dbReference type="ChEBI" id="CHEBI:29105"/>
    </cofactor>
    <text evidence="8 9">Binds 1 zinc ion per subunit.</text>
</comment>
<keyword evidence="4 8" id="KW-0378">Hydrolase</keyword>
<feature type="domain" description="ShKT" evidence="11">
    <location>
        <begin position="281"/>
        <end position="312"/>
    </location>
</feature>
<feature type="chain" id="PRO_5029758221" description="Metalloendopeptidase" evidence="10">
    <location>
        <begin position="38"/>
        <end position="312"/>
    </location>
</feature>
<dbReference type="EnsemblMetazoa" id="CLYHEMT025983.1">
    <property type="protein sequence ID" value="CLYHEMP025983.1"/>
    <property type="gene ID" value="CLYHEMG025983"/>
</dbReference>
<proteinExistence type="predicted"/>
<keyword evidence="14" id="KW-1185">Reference proteome</keyword>
<evidence type="ECO:0000256" key="8">
    <source>
        <dbReference type="PROSITE-ProRule" id="PRU01211"/>
    </source>
</evidence>
<dbReference type="SMART" id="SM00235">
    <property type="entry name" value="ZnMc"/>
    <property type="match status" value="1"/>
</dbReference>
<dbReference type="SUPFAM" id="SSF55486">
    <property type="entry name" value="Metalloproteases ('zincins'), catalytic domain"/>
    <property type="match status" value="1"/>
</dbReference>
<comment type="function">
    <text evidence="1">Metalloprotease.</text>
</comment>
<evidence type="ECO:0000256" key="4">
    <source>
        <dbReference type="ARBA" id="ARBA00022801"/>
    </source>
</evidence>
<evidence type="ECO:0000256" key="1">
    <source>
        <dbReference type="ARBA" id="ARBA00002657"/>
    </source>
</evidence>
<evidence type="ECO:0000256" key="5">
    <source>
        <dbReference type="ARBA" id="ARBA00022833"/>
    </source>
</evidence>
<evidence type="ECO:0000259" key="12">
    <source>
        <dbReference type="PROSITE" id="PS51864"/>
    </source>
</evidence>
<feature type="binding site" evidence="8">
    <location>
        <position position="175"/>
    </location>
    <ligand>
        <name>Zn(2+)</name>
        <dbReference type="ChEBI" id="CHEBI:29105"/>
        <note>catalytic</note>
    </ligand>
</feature>
<name>A0A7M5XM88_9CNID</name>
<dbReference type="CDD" id="cd04280">
    <property type="entry name" value="ZnMc_astacin_like"/>
    <property type="match status" value="1"/>
</dbReference>
<feature type="domain" description="Peptidase M12A" evidence="12">
    <location>
        <begin position="72"/>
        <end position="268"/>
    </location>
</feature>
<dbReference type="PANTHER" id="PTHR10127">
    <property type="entry name" value="DISCOIDIN, CUB, EGF, LAMININ , AND ZINC METALLOPROTEASE DOMAIN CONTAINING"/>
    <property type="match status" value="1"/>
</dbReference>
<dbReference type="PROSITE" id="PS51670">
    <property type="entry name" value="SHKT"/>
    <property type="match status" value="1"/>
</dbReference>
<dbReference type="PROSITE" id="PS51864">
    <property type="entry name" value="ASTACIN"/>
    <property type="match status" value="1"/>
</dbReference>
<dbReference type="EC" id="3.4.24.-" evidence="9"/>
<organism evidence="13 14">
    <name type="scientific">Clytia hemisphaerica</name>
    <dbReference type="NCBI Taxonomy" id="252671"/>
    <lineage>
        <taxon>Eukaryota</taxon>
        <taxon>Metazoa</taxon>
        <taxon>Cnidaria</taxon>
        <taxon>Hydrozoa</taxon>
        <taxon>Hydroidolina</taxon>
        <taxon>Leptothecata</taxon>
        <taxon>Obeliida</taxon>
        <taxon>Clytiidae</taxon>
        <taxon>Clytia</taxon>
    </lineage>
</organism>
<keyword evidence="6 8" id="KW-0482">Metalloprotease</keyword>
<reference evidence="13" key="1">
    <citation type="submission" date="2021-01" db="UniProtKB">
        <authorList>
            <consortium name="EnsemblMetazoa"/>
        </authorList>
    </citation>
    <scope>IDENTIFICATION</scope>
</reference>
<keyword evidence="5 8" id="KW-0862">Zinc</keyword>
<protein>
    <recommendedName>
        <fullName evidence="9">Metalloendopeptidase</fullName>
        <ecNumber evidence="9">3.4.24.-</ecNumber>
    </recommendedName>
</protein>
<evidence type="ECO:0000259" key="11">
    <source>
        <dbReference type="PROSITE" id="PS51670"/>
    </source>
</evidence>
<dbReference type="InterPro" id="IPR034035">
    <property type="entry name" value="Astacin-like_dom"/>
</dbReference>
<dbReference type="PANTHER" id="PTHR10127:SF780">
    <property type="entry name" value="METALLOENDOPEPTIDASE"/>
    <property type="match status" value="1"/>
</dbReference>
<evidence type="ECO:0000256" key="10">
    <source>
        <dbReference type="SAM" id="SignalP"/>
    </source>
</evidence>
<dbReference type="InterPro" id="IPR024079">
    <property type="entry name" value="MetalloPept_cat_dom_sf"/>
</dbReference>
<dbReference type="GO" id="GO:0008270">
    <property type="term" value="F:zinc ion binding"/>
    <property type="evidence" value="ECO:0007669"/>
    <property type="project" value="UniProtKB-UniRule"/>
</dbReference>
<dbReference type="OrthoDB" id="291007at2759"/>
<dbReference type="Proteomes" id="UP000594262">
    <property type="component" value="Unplaced"/>
</dbReference>
<accession>A0A7M5XM88</accession>
<dbReference type="InterPro" id="IPR003582">
    <property type="entry name" value="ShKT_dom"/>
</dbReference>
<comment type="caution">
    <text evidence="7">Lacks conserved residue(s) required for the propagation of feature annotation.</text>
</comment>
<dbReference type="GO" id="GO:0006508">
    <property type="term" value="P:proteolysis"/>
    <property type="evidence" value="ECO:0007669"/>
    <property type="project" value="UniProtKB-KW"/>
</dbReference>
<keyword evidence="10" id="KW-0732">Signal</keyword>
<dbReference type="AlphaFoldDB" id="A0A7M5XM88"/>
<evidence type="ECO:0000256" key="3">
    <source>
        <dbReference type="ARBA" id="ARBA00022723"/>
    </source>
</evidence>
<feature type="signal peptide" evidence="10">
    <location>
        <begin position="1"/>
        <end position="37"/>
    </location>
</feature>
<dbReference type="Pfam" id="PF01549">
    <property type="entry name" value="ShK"/>
    <property type="match status" value="1"/>
</dbReference>
<sequence>IKTCILQGRGRRSRRIKEESKMMKFFIFTLLTAYVVCNNPEEGDMIEGDMELDPDQMSAYMEQMEKAGNTFAAIKSNLWLTNGKADTIKYYIDPQISGATNAINQAINDYQRYTCIRFSKQSGRPRGPHIFFTTGSGCSSPVGRGRSGNSIRLARGCWRKGTIIHEIGHSIGLFHEQSRPDRDNYVTIKLHNVVDRARFNFNKMRSDQWDSKGTPYDYDSVMHYGSYFFSKNRQMTIVTKNSRDQSRIGSRSGFSETDKVQINKMYCSGGSGSGGNGGSTCADKDSRCRHWTNYCRSNSYVKTNCRKTCRIC</sequence>
<dbReference type="PRINTS" id="PR00480">
    <property type="entry name" value="ASTACIN"/>
</dbReference>
<evidence type="ECO:0000313" key="13">
    <source>
        <dbReference type="EnsemblMetazoa" id="CLYHEMP025983.1"/>
    </source>
</evidence>
<feature type="active site" evidence="8">
    <location>
        <position position="166"/>
    </location>
</feature>
<dbReference type="Pfam" id="PF01400">
    <property type="entry name" value="Astacin"/>
    <property type="match status" value="1"/>
</dbReference>
<dbReference type="GO" id="GO:0004222">
    <property type="term" value="F:metalloendopeptidase activity"/>
    <property type="evidence" value="ECO:0007669"/>
    <property type="project" value="UniProtKB-UniRule"/>
</dbReference>
<evidence type="ECO:0000256" key="6">
    <source>
        <dbReference type="ARBA" id="ARBA00023049"/>
    </source>
</evidence>
<evidence type="ECO:0000256" key="2">
    <source>
        <dbReference type="ARBA" id="ARBA00022670"/>
    </source>
</evidence>
<dbReference type="InterPro" id="IPR001506">
    <property type="entry name" value="Peptidase_M12A"/>
</dbReference>
<dbReference type="Gene3D" id="3.40.390.10">
    <property type="entry name" value="Collagenase (Catalytic Domain)"/>
    <property type="match status" value="1"/>
</dbReference>
<feature type="binding site" evidence="8">
    <location>
        <position position="169"/>
    </location>
    <ligand>
        <name>Zn(2+)</name>
        <dbReference type="ChEBI" id="CHEBI:29105"/>
        <note>catalytic</note>
    </ligand>
</feature>
<keyword evidence="3 8" id="KW-0479">Metal-binding</keyword>
<evidence type="ECO:0000256" key="7">
    <source>
        <dbReference type="PROSITE-ProRule" id="PRU01005"/>
    </source>
</evidence>
<feature type="binding site" evidence="8">
    <location>
        <position position="165"/>
    </location>
    <ligand>
        <name>Zn(2+)</name>
        <dbReference type="ChEBI" id="CHEBI:29105"/>
        <note>catalytic</note>
    </ligand>
</feature>
<evidence type="ECO:0000313" key="14">
    <source>
        <dbReference type="Proteomes" id="UP000594262"/>
    </source>
</evidence>